<dbReference type="PANTHER" id="PTHR13335:SF1">
    <property type="entry name" value="TARGET OF RAPAMYCIN COMPLEX 2 SUBUNIT MAPKAP1"/>
    <property type="match status" value="1"/>
</dbReference>
<feature type="compositionally biased region" description="Pro residues" evidence="2">
    <location>
        <begin position="453"/>
        <end position="469"/>
    </location>
</feature>
<dbReference type="Pfam" id="PF16978">
    <property type="entry name" value="CRIM"/>
    <property type="match status" value="1"/>
</dbReference>
<dbReference type="FunFam" id="2.30.29.30:FF:000263">
    <property type="entry name" value="Stress activated MAP kinase interacting protein"/>
    <property type="match status" value="1"/>
</dbReference>
<dbReference type="InterPro" id="IPR031313">
    <property type="entry name" value="Sin1_PH_dom"/>
</dbReference>
<dbReference type="STRING" id="155417.A0A4Q4STZ4"/>
<dbReference type="Pfam" id="PF16979">
    <property type="entry name" value="SIN1_PH"/>
    <property type="match status" value="1"/>
</dbReference>
<organism evidence="5 6">
    <name type="scientific">Monosporascus ibericus</name>
    <dbReference type="NCBI Taxonomy" id="155417"/>
    <lineage>
        <taxon>Eukaryota</taxon>
        <taxon>Fungi</taxon>
        <taxon>Dikarya</taxon>
        <taxon>Ascomycota</taxon>
        <taxon>Pezizomycotina</taxon>
        <taxon>Sordariomycetes</taxon>
        <taxon>Xylariomycetidae</taxon>
        <taxon>Xylariales</taxon>
        <taxon>Xylariales incertae sedis</taxon>
        <taxon>Monosporascus</taxon>
    </lineage>
</organism>
<evidence type="ECO:0000313" key="5">
    <source>
        <dbReference type="EMBL" id="RYO74428.1"/>
    </source>
</evidence>
<accession>A0A4Q4STZ4</accession>
<feature type="compositionally biased region" description="Acidic residues" evidence="2">
    <location>
        <begin position="648"/>
        <end position="659"/>
    </location>
</feature>
<feature type="compositionally biased region" description="Gly residues" evidence="2">
    <location>
        <begin position="234"/>
        <end position="243"/>
    </location>
</feature>
<evidence type="ECO:0000313" key="6">
    <source>
        <dbReference type="Proteomes" id="UP000293360"/>
    </source>
</evidence>
<gene>
    <name evidence="5" type="ORF">DL764_010831</name>
</gene>
<feature type="region of interest" description="Disordered" evidence="2">
    <location>
        <begin position="638"/>
        <end position="685"/>
    </location>
</feature>
<dbReference type="EMBL" id="QJNU01001586">
    <property type="protein sequence ID" value="RYO74428.1"/>
    <property type="molecule type" value="Genomic_DNA"/>
</dbReference>
<name>A0A4Q4STZ4_9PEZI</name>
<sequence>MSSEPQTQPSDKPPTPGFFVNLSAADLVAAAAFFTALGFSPILEWDDDKTKSFRLPPPNEKICLMIHGPARFKEFMRPDTDIVDAKRATEALFSITVETREEVDEWLARVTKAGGTLDPYKLAGLYVTTDPSDATGRILSFKMSLIQVEDLVSYQLRTSYLTEIADGVGERLITINDSFLSTAPFKAAGWRPNPAHIKRTHSPPIPTAIASEYFHAAPRAVGLTLEDEADEGGMLTGGGGDTLGPGSAIKRRRERRREQLEEDDSSDLSDESDDESDQRAAQQIRFAKMPVRNRAGSSPSRSSSNLRQAAAGGMPSPRAAPGTRRGSQSALETVKERARRDTVTSSEVSSENEFDASGFHKQREAARAAARAARSHVRIAEEPAQGIGRKSNELLAAEDEDSDASDTSSRFVESVDSASILDTGDNPVVGASPGQQVVGTVPKRLLRQSTIRKPPPPPQPQVLEALPPPRPMSTIRPLSTAQPRSLLSDALNAKKTKPSMPFEKFASLSGRGDPEPLYLRVYAPFSKDPDEPFEVLIRRNLQEADGTFRPVTVVETIGLILWTYHEKKREPPIPSDKMRVNWWTLRMAEDGEVDDDFPPLERRKPLNSFTMVNNKAVRSRSASRPHDDFGLVGASQEEFAENQSQTPEYDEEAAEEAHEEELTPKNTPQPESPMLPPSKPRQNPITTTAYRVNTGTPFADKPAAPTSIPAATRGQQKLLRIHILSSDAAAGQMVTLDVTTDMYLAEVLDLVCQKRQLDKNSHVLKLPGSGAVVYVDRTVSSIGNVTDLELHRRRFATDGPLTITGSPGASSPKPHIWGDSQAATAAAAAGQKGKKAKGGMAMHPLAREVMKQDEMPAAGGVNYKKYVVWRRQQLRFVGMNERILAIDGEYVYIMPSSGGKATTREGGGKTTTVHFSNVVGCSVSRRHPMNFKLLVYKTTETKRYDFEARNTQEAAEIVREIQKGVSPYNKDIYESPR</sequence>
<evidence type="ECO:0000256" key="1">
    <source>
        <dbReference type="ARBA" id="ARBA00009407"/>
    </source>
</evidence>
<feature type="compositionally biased region" description="Pro residues" evidence="2">
    <location>
        <begin position="670"/>
        <end position="679"/>
    </location>
</feature>
<evidence type="ECO:0000259" key="3">
    <source>
        <dbReference type="Pfam" id="PF16978"/>
    </source>
</evidence>
<dbReference type="SUPFAM" id="SSF54593">
    <property type="entry name" value="Glyoxalase/Bleomycin resistance protein/Dihydroxybiphenyl dioxygenase"/>
    <property type="match status" value="1"/>
</dbReference>
<feature type="compositionally biased region" description="Basic and acidic residues" evidence="2">
    <location>
        <begin position="333"/>
        <end position="342"/>
    </location>
</feature>
<dbReference type="GO" id="GO:0038203">
    <property type="term" value="P:TORC2 signaling"/>
    <property type="evidence" value="ECO:0007669"/>
    <property type="project" value="TreeGrafter"/>
</dbReference>
<dbReference type="OrthoDB" id="241990at2759"/>
<comment type="similarity">
    <text evidence="1">Belongs to the SIN1 family.</text>
</comment>
<dbReference type="GO" id="GO:0005737">
    <property type="term" value="C:cytoplasm"/>
    <property type="evidence" value="ECO:0007669"/>
    <property type="project" value="TreeGrafter"/>
</dbReference>
<dbReference type="GO" id="GO:0005886">
    <property type="term" value="C:plasma membrane"/>
    <property type="evidence" value="ECO:0007669"/>
    <property type="project" value="TreeGrafter"/>
</dbReference>
<dbReference type="Gene3D" id="3.10.180.10">
    <property type="entry name" value="2,3-Dihydroxybiphenyl 1,2-Dioxygenase, domain 1"/>
    <property type="match status" value="1"/>
</dbReference>
<comment type="caution">
    <text evidence="5">The sequence shown here is derived from an EMBL/GenBank/DDBJ whole genome shotgun (WGS) entry which is preliminary data.</text>
</comment>
<dbReference type="Gene3D" id="2.30.29.30">
    <property type="entry name" value="Pleckstrin-homology domain (PH domain)/Phosphotyrosine-binding domain (PTB)"/>
    <property type="match status" value="1"/>
</dbReference>
<dbReference type="InterPro" id="IPR031567">
    <property type="entry name" value="CRIM_dom"/>
</dbReference>
<dbReference type="GO" id="GO:0031932">
    <property type="term" value="C:TORC2 complex"/>
    <property type="evidence" value="ECO:0007669"/>
    <property type="project" value="InterPro"/>
</dbReference>
<feature type="region of interest" description="Disordered" evidence="2">
    <location>
        <begin position="450"/>
        <end position="469"/>
    </location>
</feature>
<evidence type="ECO:0000259" key="4">
    <source>
        <dbReference type="Pfam" id="PF16979"/>
    </source>
</evidence>
<dbReference type="InterPro" id="IPR011993">
    <property type="entry name" value="PH-like_dom_sf"/>
</dbReference>
<dbReference type="InterPro" id="IPR008828">
    <property type="entry name" value="Sin1/Avo1"/>
</dbReference>
<dbReference type="Proteomes" id="UP000293360">
    <property type="component" value="Unassembled WGS sequence"/>
</dbReference>
<proteinExistence type="inferred from homology"/>
<keyword evidence="6" id="KW-1185">Reference proteome</keyword>
<dbReference type="InterPro" id="IPR029068">
    <property type="entry name" value="Glyas_Bleomycin-R_OHBP_Dase"/>
</dbReference>
<feature type="domain" description="CRIM" evidence="3">
    <location>
        <begin position="484"/>
        <end position="643"/>
    </location>
</feature>
<dbReference type="PANTHER" id="PTHR13335">
    <property type="entry name" value="TARGET OF RAPAMYCIN COMPLEX 2 SUBUNIT MAPKAP1"/>
    <property type="match status" value="1"/>
</dbReference>
<feature type="domain" description="SIN1-type PH" evidence="4">
    <location>
        <begin position="862"/>
        <end position="965"/>
    </location>
</feature>
<protein>
    <submittedName>
        <fullName evidence="5">Uncharacterized protein</fullName>
    </submittedName>
</protein>
<dbReference type="AlphaFoldDB" id="A0A4Q4STZ4"/>
<feature type="region of interest" description="Disordered" evidence="2">
    <location>
        <begin position="230"/>
        <end position="411"/>
    </location>
</feature>
<dbReference type="GO" id="GO:0005546">
    <property type="term" value="F:phosphatidylinositol-4,5-bisphosphate binding"/>
    <property type="evidence" value="ECO:0007669"/>
    <property type="project" value="TreeGrafter"/>
</dbReference>
<reference evidence="5 6" key="1">
    <citation type="submission" date="2018-06" db="EMBL/GenBank/DDBJ databases">
        <title>Complete Genomes of Monosporascus.</title>
        <authorList>
            <person name="Robinson A.J."/>
            <person name="Natvig D.O."/>
        </authorList>
    </citation>
    <scope>NUCLEOTIDE SEQUENCE [LARGE SCALE GENOMIC DNA]</scope>
    <source>
        <strain evidence="5 6">CBS 110550</strain>
    </source>
</reference>
<feature type="compositionally biased region" description="Acidic residues" evidence="2">
    <location>
        <begin position="260"/>
        <end position="276"/>
    </location>
</feature>
<evidence type="ECO:0000256" key="2">
    <source>
        <dbReference type="SAM" id="MobiDB-lite"/>
    </source>
</evidence>